<sequence length="29" mass="3554">MCLFPFKCFFIYLVHIVMLNEEKPSLEYV</sequence>
<dbReference type="AlphaFoldDB" id="A0A8T2TJH1"/>
<organism evidence="1 2">
    <name type="scientific">Ceratopteris richardii</name>
    <name type="common">Triangle waterfern</name>
    <dbReference type="NCBI Taxonomy" id="49495"/>
    <lineage>
        <taxon>Eukaryota</taxon>
        <taxon>Viridiplantae</taxon>
        <taxon>Streptophyta</taxon>
        <taxon>Embryophyta</taxon>
        <taxon>Tracheophyta</taxon>
        <taxon>Polypodiopsida</taxon>
        <taxon>Polypodiidae</taxon>
        <taxon>Polypodiales</taxon>
        <taxon>Pteridineae</taxon>
        <taxon>Pteridaceae</taxon>
        <taxon>Parkerioideae</taxon>
        <taxon>Ceratopteris</taxon>
    </lineage>
</organism>
<gene>
    <name evidence="1" type="ORF">KP509_13G079200</name>
</gene>
<keyword evidence="2" id="KW-1185">Reference proteome</keyword>
<reference evidence="1" key="1">
    <citation type="submission" date="2021-08" db="EMBL/GenBank/DDBJ databases">
        <title>WGS assembly of Ceratopteris richardii.</title>
        <authorList>
            <person name="Marchant D.B."/>
            <person name="Chen G."/>
            <person name="Jenkins J."/>
            <person name="Shu S."/>
            <person name="Leebens-Mack J."/>
            <person name="Grimwood J."/>
            <person name="Schmutz J."/>
            <person name="Soltis P."/>
            <person name="Soltis D."/>
            <person name="Chen Z.-H."/>
        </authorList>
    </citation>
    <scope>NUCLEOTIDE SEQUENCE</scope>
    <source>
        <strain evidence="1">Whitten #5841</strain>
        <tissue evidence="1">Leaf</tissue>
    </source>
</reference>
<evidence type="ECO:0000313" key="1">
    <source>
        <dbReference type="EMBL" id="KAH7421876.1"/>
    </source>
</evidence>
<name>A0A8T2TJH1_CERRI</name>
<dbReference type="EMBL" id="CM035418">
    <property type="protein sequence ID" value="KAH7421876.1"/>
    <property type="molecule type" value="Genomic_DNA"/>
</dbReference>
<accession>A0A8T2TJH1</accession>
<proteinExistence type="predicted"/>
<protein>
    <submittedName>
        <fullName evidence="1">Uncharacterized protein</fullName>
    </submittedName>
</protein>
<evidence type="ECO:0000313" key="2">
    <source>
        <dbReference type="Proteomes" id="UP000825935"/>
    </source>
</evidence>
<comment type="caution">
    <text evidence="1">The sequence shown here is derived from an EMBL/GenBank/DDBJ whole genome shotgun (WGS) entry which is preliminary data.</text>
</comment>
<dbReference type="Proteomes" id="UP000825935">
    <property type="component" value="Chromosome 13"/>
</dbReference>